<proteinExistence type="predicted"/>
<evidence type="ECO:0000313" key="2">
    <source>
        <dbReference type="Proteomes" id="UP000774750"/>
    </source>
</evidence>
<organism evidence="1 2">
    <name type="scientific">Merdimmobilis hominis</name>
    <dbReference type="NCBI Taxonomy" id="2897707"/>
    <lineage>
        <taxon>Bacteria</taxon>
        <taxon>Bacillati</taxon>
        <taxon>Bacillota</taxon>
        <taxon>Clostridia</taxon>
        <taxon>Eubacteriales</taxon>
        <taxon>Oscillospiraceae</taxon>
        <taxon>Merdimmobilis</taxon>
    </lineage>
</organism>
<gene>
    <name evidence="1" type="ORF">H6A12_04970</name>
</gene>
<dbReference type="AlphaFoldDB" id="A0A938X4B8"/>
<dbReference type="InterPro" id="IPR026989">
    <property type="entry name" value="TnpV"/>
</dbReference>
<sequence length="123" mass="14823">MKSIYEKADGTYTRQGDYELPNLKIPPEKEIEIGIWGQRYRQYLKRYHKIWYYNLLTSGTLNEHLAEVDQQAERMFQLLVSALSKQENVTERLKVNRPMEWVQKTNSIRNRAVEIVNNEWIYI</sequence>
<protein>
    <submittedName>
        <fullName evidence="1">TnpV protein</fullName>
    </submittedName>
</protein>
<keyword evidence="2" id="KW-1185">Reference proteome</keyword>
<name>A0A938X4B8_9FIRM</name>
<dbReference type="EMBL" id="JACJKY010000006">
    <property type="protein sequence ID" value="MBM6920507.1"/>
    <property type="molecule type" value="Genomic_DNA"/>
</dbReference>
<dbReference type="Proteomes" id="UP000774750">
    <property type="component" value="Unassembled WGS sequence"/>
</dbReference>
<accession>A0A938X4B8</accession>
<reference evidence="1" key="2">
    <citation type="journal article" date="2021" name="Sci. Rep.">
        <title>The distribution of antibiotic resistance genes in chicken gut microbiota commensals.</title>
        <authorList>
            <person name="Juricova H."/>
            <person name="Matiasovicova J."/>
            <person name="Kubasova T."/>
            <person name="Cejkova D."/>
            <person name="Rychlik I."/>
        </authorList>
    </citation>
    <scope>NUCLEOTIDE SEQUENCE</scope>
    <source>
        <strain evidence="1">An559</strain>
    </source>
</reference>
<reference evidence="1" key="1">
    <citation type="submission" date="2020-08" db="EMBL/GenBank/DDBJ databases">
        <authorList>
            <person name="Cejkova D."/>
            <person name="Kubasova T."/>
            <person name="Jahodarova E."/>
            <person name="Rychlik I."/>
        </authorList>
    </citation>
    <scope>NUCLEOTIDE SEQUENCE</scope>
    <source>
        <strain evidence="1">An559</strain>
    </source>
</reference>
<evidence type="ECO:0000313" key="1">
    <source>
        <dbReference type="EMBL" id="MBM6920507.1"/>
    </source>
</evidence>
<comment type="caution">
    <text evidence="1">The sequence shown here is derived from an EMBL/GenBank/DDBJ whole genome shotgun (WGS) entry which is preliminary data.</text>
</comment>
<dbReference type="Pfam" id="PF14198">
    <property type="entry name" value="TnpV"/>
    <property type="match status" value="1"/>
</dbReference>
<dbReference type="RefSeq" id="WP_204445459.1">
    <property type="nucleotide sequence ID" value="NZ_JACJKY010000006.1"/>
</dbReference>